<evidence type="ECO:0000313" key="10">
    <source>
        <dbReference type="EMBL" id="MPN29085.1"/>
    </source>
</evidence>
<protein>
    <recommendedName>
        <fullName evidence="5">Arsenite methyltransferase</fullName>
        <ecNumber evidence="4">2.1.1.137</ecNumber>
    </recommendedName>
</protein>
<dbReference type="Pfam" id="PF13847">
    <property type="entry name" value="Methyltransf_31"/>
    <property type="match status" value="1"/>
</dbReference>
<comment type="catalytic activity">
    <reaction evidence="7">
        <text>arsenic triglutathione + 2 [thioredoxin]-dithiol + 2 S-adenosyl-L-methionine + H2O = dimethylarsinous acid + 2 [thioredoxin]-disulfide + 3 glutathione + 2 S-adenosyl-L-homocysteine + 2 H(+)</text>
        <dbReference type="Rhea" id="RHEA:69464"/>
        <dbReference type="Rhea" id="RHEA-COMP:10698"/>
        <dbReference type="Rhea" id="RHEA-COMP:10700"/>
        <dbReference type="ChEBI" id="CHEBI:15377"/>
        <dbReference type="ChEBI" id="CHEBI:15378"/>
        <dbReference type="ChEBI" id="CHEBI:23808"/>
        <dbReference type="ChEBI" id="CHEBI:29950"/>
        <dbReference type="ChEBI" id="CHEBI:50058"/>
        <dbReference type="ChEBI" id="CHEBI:57856"/>
        <dbReference type="ChEBI" id="CHEBI:57925"/>
        <dbReference type="ChEBI" id="CHEBI:59789"/>
        <dbReference type="ChEBI" id="CHEBI:183640"/>
        <dbReference type="EC" id="2.1.1.137"/>
    </reaction>
</comment>
<dbReference type="SUPFAM" id="SSF53335">
    <property type="entry name" value="S-adenosyl-L-methionine-dependent methyltransferases"/>
    <property type="match status" value="1"/>
</dbReference>
<evidence type="ECO:0000256" key="2">
    <source>
        <dbReference type="ARBA" id="ARBA00022691"/>
    </source>
</evidence>
<dbReference type="EC" id="2.1.1.137" evidence="4"/>
<keyword evidence="1 10" id="KW-0808">Transferase</keyword>
<gene>
    <name evidence="10" type="primary">arsM_17</name>
    <name evidence="10" type="ORF">SDC9_176534</name>
</gene>
<dbReference type="AlphaFoldDB" id="A0A645GQX7"/>
<dbReference type="PANTHER" id="PTHR43675:SF8">
    <property type="entry name" value="ARSENITE METHYLTRANSFERASE"/>
    <property type="match status" value="1"/>
</dbReference>
<comment type="catalytic activity">
    <reaction evidence="6">
        <text>arsenic triglutathione + [thioredoxin]-dithiol + S-adenosyl-L-methionine + 2 H2O = methylarsonous acid + [thioredoxin]-disulfide + 3 glutathione + S-adenosyl-L-homocysteine + H(+)</text>
        <dbReference type="Rhea" id="RHEA:69460"/>
        <dbReference type="Rhea" id="RHEA-COMP:10698"/>
        <dbReference type="Rhea" id="RHEA-COMP:10700"/>
        <dbReference type="ChEBI" id="CHEBI:15377"/>
        <dbReference type="ChEBI" id="CHEBI:15378"/>
        <dbReference type="ChEBI" id="CHEBI:17826"/>
        <dbReference type="ChEBI" id="CHEBI:29950"/>
        <dbReference type="ChEBI" id="CHEBI:50058"/>
        <dbReference type="ChEBI" id="CHEBI:57856"/>
        <dbReference type="ChEBI" id="CHEBI:57925"/>
        <dbReference type="ChEBI" id="CHEBI:59789"/>
        <dbReference type="ChEBI" id="CHEBI:183640"/>
        <dbReference type="EC" id="2.1.1.137"/>
    </reaction>
</comment>
<keyword evidence="2" id="KW-0949">S-adenosyl-L-methionine</keyword>
<evidence type="ECO:0000256" key="6">
    <source>
        <dbReference type="ARBA" id="ARBA00047941"/>
    </source>
</evidence>
<comment type="caution">
    <text evidence="10">The sequence shown here is derived from an EMBL/GenBank/DDBJ whole genome shotgun (WGS) entry which is preliminary data.</text>
</comment>
<dbReference type="InterPro" id="IPR025714">
    <property type="entry name" value="Methyltranfer_dom"/>
</dbReference>
<feature type="domain" description="Methyltransferase" evidence="9">
    <location>
        <begin position="2"/>
        <end position="124"/>
    </location>
</feature>
<dbReference type="EMBL" id="VSSQ01079613">
    <property type="protein sequence ID" value="MPN29085.1"/>
    <property type="molecule type" value="Genomic_DNA"/>
</dbReference>
<evidence type="ECO:0000256" key="8">
    <source>
        <dbReference type="ARBA" id="ARBA00048428"/>
    </source>
</evidence>
<dbReference type="PANTHER" id="PTHR43675">
    <property type="entry name" value="ARSENITE METHYLTRANSFERASE"/>
    <property type="match status" value="1"/>
</dbReference>
<keyword evidence="10" id="KW-0489">Methyltransferase</keyword>
<evidence type="ECO:0000256" key="7">
    <source>
        <dbReference type="ARBA" id="ARBA00047943"/>
    </source>
</evidence>
<evidence type="ECO:0000256" key="5">
    <source>
        <dbReference type="ARBA" id="ARBA00034545"/>
    </source>
</evidence>
<evidence type="ECO:0000256" key="3">
    <source>
        <dbReference type="ARBA" id="ARBA00034487"/>
    </source>
</evidence>
<evidence type="ECO:0000259" key="9">
    <source>
        <dbReference type="Pfam" id="PF13847"/>
    </source>
</evidence>
<comment type="catalytic activity">
    <reaction evidence="8">
        <text>arsenic triglutathione + 3 [thioredoxin]-dithiol + 3 S-adenosyl-L-methionine = trimethylarsine + 3 [thioredoxin]-disulfide + 3 glutathione + 3 S-adenosyl-L-homocysteine + 3 H(+)</text>
        <dbReference type="Rhea" id="RHEA:69432"/>
        <dbReference type="Rhea" id="RHEA-COMP:10698"/>
        <dbReference type="Rhea" id="RHEA-COMP:10700"/>
        <dbReference type="ChEBI" id="CHEBI:15378"/>
        <dbReference type="ChEBI" id="CHEBI:27130"/>
        <dbReference type="ChEBI" id="CHEBI:29950"/>
        <dbReference type="ChEBI" id="CHEBI:50058"/>
        <dbReference type="ChEBI" id="CHEBI:57856"/>
        <dbReference type="ChEBI" id="CHEBI:57925"/>
        <dbReference type="ChEBI" id="CHEBI:59789"/>
        <dbReference type="ChEBI" id="CHEBI:183640"/>
        <dbReference type="EC" id="2.1.1.137"/>
    </reaction>
</comment>
<dbReference type="GO" id="GO:0032259">
    <property type="term" value="P:methylation"/>
    <property type="evidence" value="ECO:0007669"/>
    <property type="project" value="UniProtKB-KW"/>
</dbReference>
<dbReference type="Gene3D" id="3.40.50.150">
    <property type="entry name" value="Vaccinia Virus protein VP39"/>
    <property type="match status" value="1"/>
</dbReference>
<accession>A0A645GQX7</accession>
<reference evidence="10" key="1">
    <citation type="submission" date="2019-08" db="EMBL/GenBank/DDBJ databases">
        <authorList>
            <person name="Kucharzyk K."/>
            <person name="Murdoch R.W."/>
            <person name="Higgins S."/>
            <person name="Loffler F."/>
        </authorList>
    </citation>
    <scope>NUCLEOTIDE SEQUENCE</scope>
</reference>
<evidence type="ECO:0000256" key="1">
    <source>
        <dbReference type="ARBA" id="ARBA00022679"/>
    </source>
</evidence>
<dbReference type="GO" id="GO:0030791">
    <property type="term" value="F:arsenite methyltransferase activity"/>
    <property type="evidence" value="ECO:0007669"/>
    <property type="project" value="UniProtKB-EC"/>
</dbReference>
<sequence length="153" mass="16938">MGDSGYVYGIDISEGMIAKAQANIQKFDVKNAEIVKAELEKLPLKENSVDLIISNCTINHAIDKQVVWQEVYRILKPGGRFVVSDIYATTPIADEYRNDPEAIAECWAGAVTRAEYLIMLEATGFNNICIFEESKPYPKGKAEVASFTISGIK</sequence>
<name>A0A645GQX7_9ZZZZ</name>
<evidence type="ECO:0000256" key="4">
    <source>
        <dbReference type="ARBA" id="ARBA00034521"/>
    </source>
</evidence>
<dbReference type="CDD" id="cd02440">
    <property type="entry name" value="AdoMet_MTases"/>
    <property type="match status" value="1"/>
</dbReference>
<comment type="similarity">
    <text evidence="3">Belongs to the methyltransferase superfamily. Arsenite methyltransferase family.</text>
</comment>
<dbReference type="InterPro" id="IPR029063">
    <property type="entry name" value="SAM-dependent_MTases_sf"/>
</dbReference>
<proteinExistence type="inferred from homology"/>
<organism evidence="10">
    <name type="scientific">bioreactor metagenome</name>
    <dbReference type="NCBI Taxonomy" id="1076179"/>
    <lineage>
        <taxon>unclassified sequences</taxon>
        <taxon>metagenomes</taxon>
        <taxon>ecological metagenomes</taxon>
    </lineage>
</organism>
<dbReference type="InterPro" id="IPR026669">
    <property type="entry name" value="Arsenite_MeTrfase-like"/>
</dbReference>